<sequence>MFLPYKRTFDYSGVSSQKKFNLFFLIHQLPWLIAVTFLLYSRFTATSMWFVWMLLIVLSLFTRWLRDAGRTLWWLLCLFPIPGGIFVLILVCAISESNTKSVEYSQNQRNIS</sequence>
<dbReference type="STRING" id="1562970.ING2E5B_1696"/>
<dbReference type="Pfam" id="PF05656">
    <property type="entry name" value="DUF805"/>
    <property type="match status" value="1"/>
</dbReference>
<feature type="transmembrane region" description="Helical" evidence="1">
    <location>
        <begin position="47"/>
        <end position="65"/>
    </location>
</feature>
<dbReference type="KEGG" id="pbt:ING2E5B_1696"/>
<dbReference type="HOGENOM" id="CLU_2143547_0_0_10"/>
<dbReference type="EMBL" id="LN515532">
    <property type="protein sequence ID" value="CEA16442.1"/>
    <property type="molecule type" value="Genomic_DNA"/>
</dbReference>
<evidence type="ECO:0000313" key="2">
    <source>
        <dbReference type="EMBL" id="CEA16442.1"/>
    </source>
</evidence>
<keyword evidence="1" id="KW-1133">Transmembrane helix</keyword>
<name>A0A098C3F4_9BACT</name>
<evidence type="ECO:0000313" key="3">
    <source>
        <dbReference type="Proteomes" id="UP000032417"/>
    </source>
</evidence>
<dbReference type="GO" id="GO:0016020">
    <property type="term" value="C:membrane"/>
    <property type="evidence" value="ECO:0007669"/>
    <property type="project" value="InterPro"/>
</dbReference>
<evidence type="ECO:0000256" key="1">
    <source>
        <dbReference type="SAM" id="Phobius"/>
    </source>
</evidence>
<dbReference type="Proteomes" id="UP000032417">
    <property type="component" value="Chromosome 1"/>
</dbReference>
<organism evidence="2 3">
    <name type="scientific">Fermentimonas caenicola</name>
    <dbReference type="NCBI Taxonomy" id="1562970"/>
    <lineage>
        <taxon>Bacteria</taxon>
        <taxon>Pseudomonadati</taxon>
        <taxon>Bacteroidota</taxon>
        <taxon>Bacteroidia</taxon>
        <taxon>Bacteroidales</taxon>
        <taxon>Dysgonomonadaceae</taxon>
        <taxon>Fermentimonas</taxon>
    </lineage>
</organism>
<keyword evidence="1" id="KW-0472">Membrane</keyword>
<feature type="transmembrane region" description="Helical" evidence="1">
    <location>
        <begin position="71"/>
        <end position="94"/>
    </location>
</feature>
<proteinExistence type="predicted"/>
<accession>A0A098C3F4</accession>
<keyword evidence="1" id="KW-0812">Transmembrane</keyword>
<evidence type="ECO:0008006" key="4">
    <source>
        <dbReference type="Google" id="ProtNLM"/>
    </source>
</evidence>
<gene>
    <name evidence="2" type="ORF">ING2E5B_1696</name>
</gene>
<protein>
    <recommendedName>
        <fullName evidence="4">DUF805 domain-containing protein</fullName>
    </recommendedName>
</protein>
<reference evidence="2 3" key="1">
    <citation type="submission" date="2014-08" db="EMBL/GenBank/DDBJ databases">
        <authorList>
            <person name="Wibberg D."/>
        </authorList>
    </citation>
    <scope>NUCLEOTIDE SEQUENCE [LARGE SCALE GENOMIC DNA]</scope>
    <source>
        <strain evidence="3">ING2-E5B</strain>
    </source>
</reference>
<keyword evidence="3" id="KW-1185">Reference proteome</keyword>
<dbReference type="AlphaFoldDB" id="A0A098C3F4"/>
<dbReference type="InterPro" id="IPR008523">
    <property type="entry name" value="DUF805"/>
</dbReference>
<feature type="transmembrane region" description="Helical" evidence="1">
    <location>
        <begin position="20"/>
        <end position="40"/>
    </location>
</feature>